<dbReference type="RefSeq" id="WP_068535189.1">
    <property type="nucleotide sequence ID" value="NZ_LVJH01000030.1"/>
</dbReference>
<dbReference type="OrthoDB" id="2633577at2"/>
<evidence type="ECO:0000313" key="2">
    <source>
        <dbReference type="Proteomes" id="UP000076967"/>
    </source>
</evidence>
<keyword evidence="2" id="KW-1185">Reference proteome</keyword>
<dbReference type="Proteomes" id="UP000076967">
    <property type="component" value="Unassembled WGS sequence"/>
</dbReference>
<accession>A0A162MA83</accession>
<evidence type="ECO:0000313" key="1">
    <source>
        <dbReference type="EMBL" id="OAB40953.1"/>
    </source>
</evidence>
<reference evidence="1 2" key="1">
    <citation type="submission" date="2016-03" db="EMBL/GenBank/DDBJ databases">
        <title>Draft genome sequence of Paenibacillus glacialis DSM 22343.</title>
        <authorList>
            <person name="Shin S.-K."/>
            <person name="Yi H."/>
        </authorList>
    </citation>
    <scope>NUCLEOTIDE SEQUENCE [LARGE SCALE GENOMIC DNA]</scope>
    <source>
        <strain evidence="1 2">DSM 22343</strain>
    </source>
</reference>
<organism evidence="1 2">
    <name type="scientific">Paenibacillus glacialis</name>
    <dbReference type="NCBI Taxonomy" id="494026"/>
    <lineage>
        <taxon>Bacteria</taxon>
        <taxon>Bacillati</taxon>
        <taxon>Bacillota</taxon>
        <taxon>Bacilli</taxon>
        <taxon>Bacillales</taxon>
        <taxon>Paenibacillaceae</taxon>
        <taxon>Paenibacillus</taxon>
    </lineage>
</organism>
<gene>
    <name evidence="1" type="ORF">PGLA_17270</name>
</gene>
<dbReference type="EMBL" id="LVJH01000030">
    <property type="protein sequence ID" value="OAB40953.1"/>
    <property type="molecule type" value="Genomic_DNA"/>
</dbReference>
<comment type="caution">
    <text evidence="1">The sequence shown here is derived from an EMBL/GenBank/DDBJ whole genome shotgun (WGS) entry which is preliminary data.</text>
</comment>
<name>A0A162MA83_9BACL</name>
<dbReference type="STRING" id="494026.PGLA_17270"/>
<sequence>MPPNHTAKNTRPLPTPRGIRRACSKELYRTLKRMKTHIPAPLLKQGEELYFRKVIGKLIWIHENSSNRKLLYQWWESDVSEELATLWEVDHGKLCLAFRDAFGG</sequence>
<proteinExistence type="predicted"/>
<dbReference type="AlphaFoldDB" id="A0A162MA83"/>
<protein>
    <submittedName>
        <fullName evidence="1">Dehydrogenase</fullName>
    </submittedName>
</protein>